<feature type="non-terminal residue" evidence="1">
    <location>
        <position position="1"/>
    </location>
</feature>
<dbReference type="EMBL" id="BARW01035608">
    <property type="protein sequence ID" value="GAJ21610.1"/>
    <property type="molecule type" value="Genomic_DNA"/>
</dbReference>
<gene>
    <name evidence="1" type="ORF">S12H4_55497</name>
</gene>
<comment type="caution">
    <text evidence="1">The sequence shown here is derived from an EMBL/GenBank/DDBJ whole genome shotgun (WGS) entry which is preliminary data.</text>
</comment>
<organism evidence="1">
    <name type="scientific">marine sediment metagenome</name>
    <dbReference type="NCBI Taxonomy" id="412755"/>
    <lineage>
        <taxon>unclassified sequences</taxon>
        <taxon>metagenomes</taxon>
        <taxon>ecological metagenomes</taxon>
    </lineage>
</organism>
<evidence type="ECO:0000313" key="1">
    <source>
        <dbReference type="EMBL" id="GAJ21610.1"/>
    </source>
</evidence>
<accession>X1W1A4</accession>
<dbReference type="AlphaFoldDB" id="X1W1A4"/>
<evidence type="ECO:0008006" key="2">
    <source>
        <dbReference type="Google" id="ProtNLM"/>
    </source>
</evidence>
<dbReference type="InterPro" id="IPR013320">
    <property type="entry name" value="ConA-like_dom_sf"/>
</dbReference>
<reference evidence="1" key="1">
    <citation type="journal article" date="2014" name="Front. Microbiol.">
        <title>High frequency of phylogenetically diverse reductive dehalogenase-homologous genes in deep subseafloor sedimentary metagenomes.</title>
        <authorList>
            <person name="Kawai M."/>
            <person name="Futagami T."/>
            <person name="Toyoda A."/>
            <person name="Takaki Y."/>
            <person name="Nishi S."/>
            <person name="Hori S."/>
            <person name="Arai W."/>
            <person name="Tsubouchi T."/>
            <person name="Morono Y."/>
            <person name="Uchiyama I."/>
            <person name="Ito T."/>
            <person name="Fujiyama A."/>
            <person name="Inagaki F."/>
            <person name="Takami H."/>
        </authorList>
    </citation>
    <scope>NUCLEOTIDE SEQUENCE</scope>
    <source>
        <strain evidence="1">Expedition CK06-06</strain>
    </source>
</reference>
<sequence>CLKIYVDGESKAYAESGLTGFYENYNNTYIGYEDYISSPVYGAVYFDGRIDDVRVYNMPLHGYDIWELMFSDASVFGVKNSLGKYVACFDSFGNLFLKGKQKTWQEWQEPSGEADEFIIEKNNGAVVYISDSGDLFLKEEGIVIEGQTPEATGTDEFRVQNSDGNDVAIIKAADGYVYLKGKLYENP</sequence>
<name>X1W1A4_9ZZZZ</name>
<protein>
    <recommendedName>
        <fullName evidence="2">LamG-like jellyroll fold domain-containing protein</fullName>
    </recommendedName>
</protein>
<dbReference type="Gene3D" id="2.60.120.200">
    <property type="match status" value="1"/>
</dbReference>
<proteinExistence type="predicted"/>
<dbReference type="SUPFAM" id="SSF49899">
    <property type="entry name" value="Concanavalin A-like lectins/glucanases"/>
    <property type="match status" value="1"/>
</dbReference>